<evidence type="ECO:0000256" key="2">
    <source>
        <dbReference type="ARBA" id="ARBA00022454"/>
    </source>
</evidence>
<dbReference type="GO" id="GO:0032259">
    <property type="term" value="P:methylation"/>
    <property type="evidence" value="ECO:0007669"/>
    <property type="project" value="UniProtKB-KW"/>
</dbReference>
<dbReference type="GO" id="GO:0008168">
    <property type="term" value="F:methyltransferase activity"/>
    <property type="evidence" value="ECO:0007669"/>
    <property type="project" value="UniProtKB-KW"/>
</dbReference>
<dbReference type="PROSITE" id="PS50868">
    <property type="entry name" value="POST_SET"/>
    <property type="match status" value="1"/>
</dbReference>
<dbReference type="HOGENOM" id="CLU_060452_0_0_1"/>
<dbReference type="STRING" id="559515.M4B768"/>
<reference evidence="11" key="1">
    <citation type="journal article" date="2010" name="Science">
        <title>Signatures of adaptation to obligate biotrophy in the Hyaloperonospora arabidopsidis genome.</title>
        <authorList>
            <person name="Baxter L."/>
            <person name="Tripathy S."/>
            <person name="Ishaque N."/>
            <person name="Boot N."/>
            <person name="Cabral A."/>
            <person name="Kemen E."/>
            <person name="Thines M."/>
            <person name="Ah-Fong A."/>
            <person name="Anderson R."/>
            <person name="Badejoko W."/>
            <person name="Bittner-Eddy P."/>
            <person name="Boore J.L."/>
            <person name="Chibucos M.C."/>
            <person name="Coates M."/>
            <person name="Dehal P."/>
            <person name="Delehaunty K."/>
            <person name="Dong S."/>
            <person name="Downton P."/>
            <person name="Dumas B."/>
            <person name="Fabro G."/>
            <person name="Fronick C."/>
            <person name="Fuerstenberg S.I."/>
            <person name="Fulton L."/>
            <person name="Gaulin E."/>
            <person name="Govers F."/>
            <person name="Hughes L."/>
            <person name="Humphray S."/>
            <person name="Jiang R.H."/>
            <person name="Judelson H."/>
            <person name="Kamoun S."/>
            <person name="Kyung K."/>
            <person name="Meijer H."/>
            <person name="Minx P."/>
            <person name="Morris P."/>
            <person name="Nelson J."/>
            <person name="Phuntumart V."/>
            <person name="Qutob D."/>
            <person name="Rehmany A."/>
            <person name="Rougon-Cardoso A."/>
            <person name="Ryden P."/>
            <person name="Torto-Alalibo T."/>
            <person name="Studholme D."/>
            <person name="Wang Y."/>
            <person name="Win J."/>
            <person name="Wood J."/>
            <person name="Clifton S.W."/>
            <person name="Rogers J."/>
            <person name="Van den Ackerveken G."/>
            <person name="Jones J.D."/>
            <person name="McDowell J.M."/>
            <person name="Beynon J."/>
            <person name="Tyler B.M."/>
        </authorList>
    </citation>
    <scope>NUCLEOTIDE SEQUENCE [LARGE SCALE GENOMIC DNA]</scope>
    <source>
        <strain evidence="11">Emoy2</strain>
    </source>
</reference>
<dbReference type="EnsemblProtists" id="HpaT802120">
    <property type="protein sequence ID" value="HpaP802120"/>
    <property type="gene ID" value="HpaG802120"/>
</dbReference>
<dbReference type="AlphaFoldDB" id="M4B768"/>
<dbReference type="InParanoid" id="M4B768"/>
<dbReference type="InterPro" id="IPR050973">
    <property type="entry name" value="H3K9_Histone-Lys_N-MTase"/>
</dbReference>
<dbReference type="Gene3D" id="2.170.270.10">
    <property type="entry name" value="SET domain"/>
    <property type="match status" value="1"/>
</dbReference>
<keyword evidence="6" id="KW-0479">Metal-binding</keyword>
<feature type="domain" description="Post-SET" evidence="9">
    <location>
        <begin position="366"/>
        <end position="382"/>
    </location>
</feature>
<name>M4B768_HYAAE</name>
<keyword evidence="11" id="KW-1185">Reference proteome</keyword>
<evidence type="ECO:0000256" key="7">
    <source>
        <dbReference type="ARBA" id="ARBA00022833"/>
    </source>
</evidence>
<reference evidence="10" key="2">
    <citation type="submission" date="2015-06" db="UniProtKB">
        <authorList>
            <consortium name="EnsemblProtists"/>
        </authorList>
    </citation>
    <scope>IDENTIFICATION</scope>
    <source>
        <strain evidence="10">Emoy2</strain>
    </source>
</reference>
<proteinExistence type="predicted"/>
<protein>
    <recommendedName>
        <fullName evidence="12">SET domain-containing protein</fullName>
    </recommendedName>
</protein>
<dbReference type="SMART" id="SM00317">
    <property type="entry name" value="SET"/>
    <property type="match status" value="1"/>
</dbReference>
<keyword evidence="3" id="KW-0489">Methyltransferase</keyword>
<evidence type="ECO:0000256" key="3">
    <source>
        <dbReference type="ARBA" id="ARBA00022603"/>
    </source>
</evidence>
<evidence type="ECO:0000259" key="9">
    <source>
        <dbReference type="PROSITE" id="PS50868"/>
    </source>
</evidence>
<evidence type="ECO:0008006" key="12">
    <source>
        <dbReference type="Google" id="ProtNLM"/>
    </source>
</evidence>
<evidence type="ECO:0000313" key="10">
    <source>
        <dbReference type="EnsemblProtists" id="HpaP802120"/>
    </source>
</evidence>
<dbReference type="EMBL" id="JH597778">
    <property type="status" value="NOT_ANNOTATED_CDS"/>
    <property type="molecule type" value="Genomic_DNA"/>
</dbReference>
<sequence length="386" mass="43455">MRAKRVIIHKQMGQSSRQEESRLGARVYLAVSVGAIRANPITTPLYSCKFREPRPCFIEKTNNLSFATTYCSVDKSTKTMAMVKKFQVAIAYPSASFVNALEVVLTSEKTRWRYLDAKSILAIGCLCSAARTMLHTWLDTIVRDISQGKEVMPIPVQFPLPAQFSTKLVAVVQLLQSFTYTTAVHVPVVSEQHSLPSYLTSKQQQDTRCQQVRRGRQVSIFLAKCKAKGWGVYAAQQIKPNEFIGEYTGELISTREVQCRYRYRYDLEALNYVMSLREHMARKANSALTFDIVRTNVDASSCGNVTRFLNHSCSSNVTLEAVRVDSFVPRLALFTRTRIDAGQELTIDYGEGSRNVVQDANERPQGARDCKCGAHECRGYLPCVLE</sequence>
<keyword evidence="4" id="KW-0808">Transferase</keyword>
<dbReference type="VEuPathDB" id="FungiDB:HpaG802120"/>
<accession>M4B768</accession>
<evidence type="ECO:0000259" key="8">
    <source>
        <dbReference type="PROSITE" id="PS50280"/>
    </source>
</evidence>
<dbReference type="GO" id="GO:0005694">
    <property type="term" value="C:chromosome"/>
    <property type="evidence" value="ECO:0007669"/>
    <property type="project" value="UniProtKB-SubCell"/>
</dbReference>
<dbReference type="PANTHER" id="PTHR46223:SF3">
    <property type="entry name" value="HISTONE-LYSINE N-METHYLTRANSFERASE SET-23"/>
    <property type="match status" value="1"/>
</dbReference>
<dbReference type="InterPro" id="IPR003616">
    <property type="entry name" value="Post-SET_dom"/>
</dbReference>
<keyword evidence="5" id="KW-0949">S-adenosyl-L-methionine</keyword>
<evidence type="ECO:0000256" key="5">
    <source>
        <dbReference type="ARBA" id="ARBA00022691"/>
    </source>
</evidence>
<evidence type="ECO:0000313" key="11">
    <source>
        <dbReference type="Proteomes" id="UP000011713"/>
    </source>
</evidence>
<dbReference type="Proteomes" id="UP000011713">
    <property type="component" value="Unassembled WGS sequence"/>
</dbReference>
<evidence type="ECO:0000256" key="4">
    <source>
        <dbReference type="ARBA" id="ARBA00022679"/>
    </source>
</evidence>
<keyword evidence="7" id="KW-0862">Zinc</keyword>
<evidence type="ECO:0000256" key="6">
    <source>
        <dbReference type="ARBA" id="ARBA00022723"/>
    </source>
</evidence>
<comment type="subcellular location">
    <subcellularLocation>
        <location evidence="1">Chromosome</location>
    </subcellularLocation>
</comment>
<dbReference type="PROSITE" id="PS50280">
    <property type="entry name" value="SET"/>
    <property type="match status" value="1"/>
</dbReference>
<dbReference type="InterPro" id="IPR046341">
    <property type="entry name" value="SET_dom_sf"/>
</dbReference>
<organism evidence="10 11">
    <name type="scientific">Hyaloperonospora arabidopsidis (strain Emoy2)</name>
    <name type="common">Downy mildew agent</name>
    <name type="synonym">Peronospora arabidopsidis</name>
    <dbReference type="NCBI Taxonomy" id="559515"/>
    <lineage>
        <taxon>Eukaryota</taxon>
        <taxon>Sar</taxon>
        <taxon>Stramenopiles</taxon>
        <taxon>Oomycota</taxon>
        <taxon>Peronosporomycetes</taxon>
        <taxon>Peronosporales</taxon>
        <taxon>Peronosporaceae</taxon>
        <taxon>Hyaloperonospora</taxon>
    </lineage>
</organism>
<dbReference type="SUPFAM" id="SSF82199">
    <property type="entry name" value="SET domain"/>
    <property type="match status" value="1"/>
</dbReference>
<evidence type="ECO:0000256" key="1">
    <source>
        <dbReference type="ARBA" id="ARBA00004286"/>
    </source>
</evidence>
<keyword evidence="2" id="KW-0158">Chromosome</keyword>
<feature type="domain" description="SET" evidence="8">
    <location>
        <begin position="216"/>
        <end position="350"/>
    </location>
</feature>
<dbReference type="eggNOG" id="KOG1082">
    <property type="taxonomic scope" value="Eukaryota"/>
</dbReference>
<dbReference type="Pfam" id="PF00856">
    <property type="entry name" value="SET"/>
    <property type="match status" value="1"/>
</dbReference>
<dbReference type="InterPro" id="IPR001214">
    <property type="entry name" value="SET_dom"/>
</dbReference>
<dbReference type="PANTHER" id="PTHR46223">
    <property type="entry name" value="HISTONE-LYSINE N-METHYLTRANSFERASE SUV39H"/>
    <property type="match status" value="1"/>
</dbReference>
<dbReference type="GO" id="GO:0046872">
    <property type="term" value="F:metal ion binding"/>
    <property type="evidence" value="ECO:0007669"/>
    <property type="project" value="UniProtKB-KW"/>
</dbReference>